<dbReference type="Proteomes" id="UP000019140">
    <property type="component" value="Unassembled WGS sequence"/>
</dbReference>
<organism evidence="2 3">
    <name type="scientific">Candidatus Entotheonella gemina</name>
    <dbReference type="NCBI Taxonomy" id="1429439"/>
    <lineage>
        <taxon>Bacteria</taxon>
        <taxon>Pseudomonadati</taxon>
        <taxon>Nitrospinota/Tectimicrobiota group</taxon>
        <taxon>Candidatus Tectimicrobiota</taxon>
        <taxon>Candidatus Entotheonellia</taxon>
        <taxon>Candidatus Entotheonellales</taxon>
        <taxon>Candidatus Entotheonellaceae</taxon>
        <taxon>Candidatus Entotheonella</taxon>
    </lineage>
</organism>
<dbReference type="Pfam" id="PF09423">
    <property type="entry name" value="PhoD"/>
    <property type="match status" value="1"/>
</dbReference>
<accession>W4MFG4</accession>
<gene>
    <name evidence="2" type="ORF">ETSY2_05725</name>
</gene>
<comment type="caution">
    <text evidence="2">The sequence shown here is derived from an EMBL/GenBank/DDBJ whole genome shotgun (WGS) entry which is preliminary data.</text>
</comment>
<dbReference type="InterPro" id="IPR052900">
    <property type="entry name" value="Phospholipid_Metab_Enz"/>
</dbReference>
<keyword evidence="3" id="KW-1185">Reference proteome</keyword>
<dbReference type="AlphaFoldDB" id="W4MFG4"/>
<dbReference type="InterPro" id="IPR038607">
    <property type="entry name" value="PhoD-like_sf"/>
</dbReference>
<feature type="domain" description="PhoD-like phosphatase metallophosphatase" evidence="1">
    <location>
        <begin position="153"/>
        <end position="420"/>
    </location>
</feature>
<dbReference type="InterPro" id="IPR018946">
    <property type="entry name" value="PhoD-like_MPP"/>
</dbReference>
<dbReference type="PANTHER" id="PTHR43606:SF2">
    <property type="entry name" value="ALKALINE PHOSPHATASE FAMILY PROTEIN (AFU_ORTHOLOGUE AFUA_5G03860)"/>
    <property type="match status" value="1"/>
</dbReference>
<proteinExistence type="predicted"/>
<protein>
    <recommendedName>
        <fullName evidence="1">PhoD-like phosphatase metallophosphatase domain-containing protein</fullName>
    </recommendedName>
</protein>
<evidence type="ECO:0000313" key="3">
    <source>
        <dbReference type="Proteomes" id="UP000019140"/>
    </source>
</evidence>
<dbReference type="PATRIC" id="fig|1429439.4.peg.976"/>
<dbReference type="Gene3D" id="3.60.21.70">
    <property type="entry name" value="PhoD-like phosphatase"/>
    <property type="match status" value="1"/>
</dbReference>
<dbReference type="CDD" id="cd07389">
    <property type="entry name" value="MPP_PhoD"/>
    <property type="match status" value="1"/>
</dbReference>
<name>W4MFG4_9BACT</name>
<reference evidence="2 3" key="1">
    <citation type="journal article" date="2014" name="Nature">
        <title>An environmental bacterial taxon with a large and distinct metabolic repertoire.</title>
        <authorList>
            <person name="Wilson M.C."/>
            <person name="Mori T."/>
            <person name="Ruckert C."/>
            <person name="Uria A.R."/>
            <person name="Helf M.J."/>
            <person name="Takada K."/>
            <person name="Gernert C."/>
            <person name="Steffens U.A."/>
            <person name="Heycke N."/>
            <person name="Schmitt S."/>
            <person name="Rinke C."/>
            <person name="Helfrich E.J."/>
            <person name="Brachmann A.O."/>
            <person name="Gurgui C."/>
            <person name="Wakimoto T."/>
            <person name="Kracht M."/>
            <person name="Crusemann M."/>
            <person name="Hentschel U."/>
            <person name="Abe I."/>
            <person name="Matsunaga S."/>
            <person name="Kalinowski J."/>
            <person name="Takeyama H."/>
            <person name="Piel J."/>
        </authorList>
    </citation>
    <scope>NUCLEOTIDE SEQUENCE [LARGE SCALE GENOMIC DNA]</scope>
    <source>
        <strain evidence="3">TSY2</strain>
    </source>
</reference>
<sequence>MGVLAVMTKNRRSIPIANRPAFYFRLHREFDRTGTFNLGVDDTFRMGQSEVYTLDPDTIYTVRVGSLALDDVADNDEMVESAELLRRLPPAHTWIDDLMALDEAKSEAVFRTFPATPDTGHVAGPLSFLIGSCHYPGMFWKQKRADRIFKPIFDHYSDNPDGADPRFILIMGDQIYADMFNRLIPIGLADTFEEFQERYLTAFGSPNMRQLLRHVPTYMILDDHEIEDNWTQDRIEDRFKRVVFNLAIDAYRSYQWSHGPRTYGEHLYYHFDCGGYPFFVVDGHTQRYKDDDPESLDDNHLLGRPSFPGDDPAQLEVLCDWLSNQQRQRGSVPKFIVTSTAFVPNAIATTKNDRQKHRSDSWAAYPMTRRYLLRRIIDNNIQNVVFLSGDLHCSNVAEISFRGTRSAERLKACSITSSAFYWPFPFSDGEPSHYVHDSTDSETRDTFEITDQIVMDYQAYNFTQKDNFCQVEINPDANEIVVRVKDRDGQPVQKGDQALVSRLRLAPWS</sequence>
<dbReference type="InterPro" id="IPR029052">
    <property type="entry name" value="Metallo-depent_PP-like"/>
</dbReference>
<evidence type="ECO:0000313" key="2">
    <source>
        <dbReference type="EMBL" id="ETX08382.1"/>
    </source>
</evidence>
<evidence type="ECO:0000259" key="1">
    <source>
        <dbReference type="Pfam" id="PF09423"/>
    </source>
</evidence>
<dbReference type="PANTHER" id="PTHR43606">
    <property type="entry name" value="PHOSPHATASE, PUTATIVE (AFU_ORTHOLOGUE AFUA_6G08710)-RELATED"/>
    <property type="match status" value="1"/>
</dbReference>
<dbReference type="SUPFAM" id="SSF56300">
    <property type="entry name" value="Metallo-dependent phosphatases"/>
    <property type="match status" value="1"/>
</dbReference>
<dbReference type="EMBL" id="AZHX01000235">
    <property type="protein sequence ID" value="ETX08382.1"/>
    <property type="molecule type" value="Genomic_DNA"/>
</dbReference>
<dbReference type="HOGENOM" id="CLU_589072_0_0_7"/>